<sequence length="163" mass="17575">MIARTPCHVRHWEMLLMQCTPRVLSRLWCHRSPFAGSWSPLSQSVSAAAPDFRDPCGRSCVFVTEPGARRALTGYSTHASRGPGLPNQLRPASECGMSPPSGPYALHHLRYGGAAQLSMQPSAGSVCPTLLRFTSRSTCDDQAQRSWGHSAAMLLLSNADAGP</sequence>
<evidence type="ECO:0000313" key="1">
    <source>
        <dbReference type="EMBL" id="KAJ1152656.1"/>
    </source>
</evidence>
<organism evidence="1 2">
    <name type="scientific">Pleurodeles waltl</name>
    <name type="common">Iberian ribbed newt</name>
    <dbReference type="NCBI Taxonomy" id="8319"/>
    <lineage>
        <taxon>Eukaryota</taxon>
        <taxon>Metazoa</taxon>
        <taxon>Chordata</taxon>
        <taxon>Craniata</taxon>
        <taxon>Vertebrata</taxon>
        <taxon>Euteleostomi</taxon>
        <taxon>Amphibia</taxon>
        <taxon>Batrachia</taxon>
        <taxon>Caudata</taxon>
        <taxon>Salamandroidea</taxon>
        <taxon>Salamandridae</taxon>
        <taxon>Pleurodelinae</taxon>
        <taxon>Pleurodeles</taxon>
    </lineage>
</organism>
<comment type="caution">
    <text evidence="1">The sequence shown here is derived from an EMBL/GenBank/DDBJ whole genome shotgun (WGS) entry which is preliminary data.</text>
</comment>
<evidence type="ECO:0000313" key="2">
    <source>
        <dbReference type="Proteomes" id="UP001066276"/>
    </source>
</evidence>
<dbReference type="EMBL" id="JANPWB010000009">
    <property type="protein sequence ID" value="KAJ1152656.1"/>
    <property type="molecule type" value="Genomic_DNA"/>
</dbReference>
<dbReference type="AlphaFoldDB" id="A0AAV7RJL8"/>
<proteinExistence type="predicted"/>
<name>A0AAV7RJL8_PLEWA</name>
<keyword evidence="2" id="KW-1185">Reference proteome</keyword>
<gene>
    <name evidence="1" type="ORF">NDU88_005431</name>
</gene>
<accession>A0AAV7RJL8</accession>
<dbReference type="Proteomes" id="UP001066276">
    <property type="component" value="Chromosome 5"/>
</dbReference>
<protein>
    <submittedName>
        <fullName evidence="1">Uncharacterized protein</fullName>
    </submittedName>
</protein>
<reference evidence="1" key="1">
    <citation type="journal article" date="2022" name="bioRxiv">
        <title>Sequencing and chromosome-scale assembly of the giantPleurodeles waltlgenome.</title>
        <authorList>
            <person name="Brown T."/>
            <person name="Elewa A."/>
            <person name="Iarovenko S."/>
            <person name="Subramanian E."/>
            <person name="Araus A.J."/>
            <person name="Petzold A."/>
            <person name="Susuki M."/>
            <person name="Suzuki K.-i.T."/>
            <person name="Hayashi T."/>
            <person name="Toyoda A."/>
            <person name="Oliveira C."/>
            <person name="Osipova E."/>
            <person name="Leigh N.D."/>
            <person name="Simon A."/>
            <person name="Yun M.H."/>
        </authorList>
    </citation>
    <scope>NUCLEOTIDE SEQUENCE</scope>
    <source>
        <strain evidence="1">20211129_DDA</strain>
        <tissue evidence="1">Liver</tissue>
    </source>
</reference>